<dbReference type="Proteomes" id="UP000676506">
    <property type="component" value="Chromosome 1"/>
</dbReference>
<keyword evidence="10 12" id="KW-0472">Membrane</keyword>
<evidence type="ECO:0000259" key="13">
    <source>
        <dbReference type="Pfam" id="PF00520"/>
    </source>
</evidence>
<feature type="transmembrane region" description="Helical" evidence="12">
    <location>
        <begin position="135"/>
        <end position="156"/>
    </location>
</feature>
<evidence type="ECO:0000256" key="11">
    <source>
        <dbReference type="ARBA" id="ARBA00023303"/>
    </source>
</evidence>
<gene>
    <name evidence="14" type="ORF">J8C06_04660</name>
</gene>
<dbReference type="EMBL" id="CP072648">
    <property type="protein sequence ID" value="QUW03728.1"/>
    <property type="molecule type" value="Genomic_DNA"/>
</dbReference>
<evidence type="ECO:0000256" key="9">
    <source>
        <dbReference type="ARBA" id="ARBA00023065"/>
    </source>
</evidence>
<dbReference type="RefSeq" id="WP_211429618.1">
    <property type="nucleotide sequence ID" value="NZ_CP072648.1"/>
</dbReference>
<keyword evidence="11" id="KW-0407">Ion channel</keyword>
<evidence type="ECO:0000256" key="3">
    <source>
        <dbReference type="ARBA" id="ARBA00022538"/>
    </source>
</evidence>
<dbReference type="PANTHER" id="PTHR11537:SF254">
    <property type="entry name" value="POTASSIUM VOLTAGE-GATED CHANNEL PROTEIN SHAB"/>
    <property type="match status" value="1"/>
</dbReference>
<reference evidence="14 15" key="1">
    <citation type="submission" date="2021-03" db="EMBL/GenBank/DDBJ databases">
        <title>Genomic and phenotypic characterization of Chloracidobacterium isolates provides evidence for multiple species.</title>
        <authorList>
            <person name="Saini M.K."/>
            <person name="Costas A.M.G."/>
            <person name="Tank M."/>
            <person name="Bryant D.A."/>
        </authorList>
    </citation>
    <scope>NUCLEOTIDE SEQUENCE [LARGE SCALE GENOMIC DNA]</scope>
    <source>
        <strain evidence="14 15">BV2-C</strain>
    </source>
</reference>
<dbReference type="PRINTS" id="PR00169">
    <property type="entry name" value="KCHANNEL"/>
</dbReference>
<proteinExistence type="predicted"/>
<evidence type="ECO:0000256" key="5">
    <source>
        <dbReference type="ARBA" id="ARBA00022826"/>
    </source>
</evidence>
<evidence type="ECO:0000313" key="15">
    <source>
        <dbReference type="Proteomes" id="UP000676506"/>
    </source>
</evidence>
<keyword evidence="2" id="KW-0813">Transport</keyword>
<evidence type="ECO:0000256" key="2">
    <source>
        <dbReference type="ARBA" id="ARBA00022448"/>
    </source>
</evidence>
<evidence type="ECO:0000256" key="1">
    <source>
        <dbReference type="ARBA" id="ARBA00004141"/>
    </source>
</evidence>
<evidence type="ECO:0000256" key="10">
    <source>
        <dbReference type="ARBA" id="ARBA00023136"/>
    </source>
</evidence>
<dbReference type="Gene3D" id="1.10.287.70">
    <property type="match status" value="1"/>
</dbReference>
<keyword evidence="5" id="KW-0631">Potassium channel</keyword>
<evidence type="ECO:0000256" key="4">
    <source>
        <dbReference type="ARBA" id="ARBA00022692"/>
    </source>
</evidence>
<keyword evidence="15" id="KW-1185">Reference proteome</keyword>
<dbReference type="Gene3D" id="1.20.120.350">
    <property type="entry name" value="Voltage-gated potassium channels. Chain C"/>
    <property type="match status" value="1"/>
</dbReference>
<dbReference type="SUPFAM" id="SSF81324">
    <property type="entry name" value="Voltage-gated potassium channels"/>
    <property type="match status" value="1"/>
</dbReference>
<evidence type="ECO:0000256" key="8">
    <source>
        <dbReference type="ARBA" id="ARBA00022989"/>
    </source>
</evidence>
<protein>
    <submittedName>
        <fullName evidence="14">Ion transporter</fullName>
    </submittedName>
</protein>
<comment type="subcellular location">
    <subcellularLocation>
        <location evidence="1">Membrane</location>
        <topology evidence="1">Multi-pass membrane protein</topology>
    </subcellularLocation>
</comment>
<keyword evidence="3" id="KW-0633">Potassium transport</keyword>
<dbReference type="Pfam" id="PF00520">
    <property type="entry name" value="Ion_trans"/>
    <property type="match status" value="1"/>
</dbReference>
<feature type="transmembrane region" description="Helical" evidence="12">
    <location>
        <begin position="196"/>
        <end position="221"/>
    </location>
</feature>
<keyword evidence="6" id="KW-0851">Voltage-gated channel</keyword>
<feature type="domain" description="Ion transport" evidence="13">
    <location>
        <begin position="14"/>
        <end position="227"/>
    </location>
</feature>
<keyword evidence="8 12" id="KW-1133">Transmembrane helix</keyword>
<feature type="transmembrane region" description="Helical" evidence="12">
    <location>
        <begin position="74"/>
        <end position="97"/>
    </location>
</feature>
<evidence type="ECO:0000313" key="14">
    <source>
        <dbReference type="EMBL" id="QUW03728.1"/>
    </source>
</evidence>
<evidence type="ECO:0000256" key="12">
    <source>
        <dbReference type="SAM" id="Phobius"/>
    </source>
</evidence>
<name>A0ABX8B9X5_9BACT</name>
<keyword evidence="9" id="KW-0406">Ion transport</keyword>
<evidence type="ECO:0000256" key="7">
    <source>
        <dbReference type="ARBA" id="ARBA00022958"/>
    </source>
</evidence>
<keyword evidence="4 12" id="KW-0812">Transmembrane</keyword>
<organism evidence="14 15">
    <name type="scientific">Chloracidobacterium validum</name>
    <dbReference type="NCBI Taxonomy" id="2821543"/>
    <lineage>
        <taxon>Bacteria</taxon>
        <taxon>Pseudomonadati</taxon>
        <taxon>Acidobacteriota</taxon>
        <taxon>Terriglobia</taxon>
        <taxon>Terriglobales</taxon>
        <taxon>Acidobacteriaceae</taxon>
        <taxon>Chloracidobacterium</taxon>
    </lineage>
</organism>
<dbReference type="InterPro" id="IPR005821">
    <property type="entry name" value="Ion_trans_dom"/>
</dbReference>
<dbReference type="InterPro" id="IPR028325">
    <property type="entry name" value="VG_K_chnl"/>
</dbReference>
<evidence type="ECO:0000256" key="6">
    <source>
        <dbReference type="ARBA" id="ARBA00022882"/>
    </source>
</evidence>
<feature type="transmembrane region" description="Helical" evidence="12">
    <location>
        <begin position="43"/>
        <end position="62"/>
    </location>
</feature>
<feature type="transmembrane region" description="Helical" evidence="12">
    <location>
        <begin position="12"/>
        <end position="31"/>
    </location>
</feature>
<keyword evidence="7" id="KW-0630">Potassium</keyword>
<sequence length="242" mass="27336">MAHDADGQLNLGRWELFIQAMIFLSLVDFALETLPNLTPMQRAWLESFELFSVGLFTVEYLVRVIGSRSRARYLFSFYGIVDLLAILPFYLGLVIDLRSLRSLRFLRLLRILKLTRYSRAMRRFHRALIISKEELLLFAATALILLYLAAVGIYYFEHEAQPEVFTSMFDGLWWAVATLTTVGYGDSYPITAGGRFFTFVVLVLGLGIVALPSGIIASALAKARQEEDSAAERKVSDTTDEA</sequence>
<accession>A0ABX8B9X5</accession>
<dbReference type="InterPro" id="IPR027359">
    <property type="entry name" value="Volt_channel_dom_sf"/>
</dbReference>
<dbReference type="PANTHER" id="PTHR11537">
    <property type="entry name" value="VOLTAGE-GATED POTASSIUM CHANNEL"/>
    <property type="match status" value="1"/>
</dbReference>